<dbReference type="InterPro" id="IPR010666">
    <property type="entry name" value="Znf_GRF"/>
</dbReference>
<organism evidence="8 9">
    <name type="scientific">Didymella pomorum</name>
    <dbReference type="NCBI Taxonomy" id="749634"/>
    <lineage>
        <taxon>Eukaryota</taxon>
        <taxon>Fungi</taxon>
        <taxon>Dikarya</taxon>
        <taxon>Ascomycota</taxon>
        <taxon>Pezizomycotina</taxon>
        <taxon>Dothideomycetes</taxon>
        <taxon>Pleosporomycetidae</taxon>
        <taxon>Pleosporales</taxon>
        <taxon>Pleosporineae</taxon>
        <taxon>Didymellaceae</taxon>
        <taxon>Didymella</taxon>
    </lineage>
</organism>
<reference evidence="8" key="1">
    <citation type="submission" date="2022-10" db="EMBL/GenBank/DDBJ databases">
        <title>Tapping the CABI collections for fungal endophytes: first genome assemblies for Collariella, Neodidymelliopsis, Ascochyta clinopodiicola, Didymella pomorum, Didymosphaeria variabile, Neocosmospora piperis and Neocucurbitaria cava.</title>
        <authorList>
            <person name="Hill R."/>
        </authorList>
    </citation>
    <scope>NUCLEOTIDE SEQUENCE</scope>
    <source>
        <strain evidence="8">IMI 355091</strain>
    </source>
</reference>
<feature type="compositionally biased region" description="Low complexity" evidence="6">
    <location>
        <begin position="224"/>
        <end position="237"/>
    </location>
</feature>
<name>A0A9W8ZIG8_9PLEO</name>
<feature type="domain" description="GRF-type" evidence="7">
    <location>
        <begin position="26"/>
        <end position="72"/>
    </location>
</feature>
<dbReference type="AlphaFoldDB" id="A0A9W8ZIG8"/>
<feature type="region of interest" description="Disordered" evidence="6">
    <location>
        <begin position="216"/>
        <end position="238"/>
    </location>
</feature>
<evidence type="ECO:0000256" key="3">
    <source>
        <dbReference type="ARBA" id="ARBA00022833"/>
    </source>
</evidence>
<evidence type="ECO:0000256" key="4">
    <source>
        <dbReference type="PROSITE-ProRule" id="PRU01343"/>
    </source>
</evidence>
<protein>
    <recommendedName>
        <fullName evidence="7">GRF-type domain-containing protein</fullName>
    </recommendedName>
</protein>
<dbReference type="PROSITE" id="PS51999">
    <property type="entry name" value="ZF_GRF"/>
    <property type="match status" value="1"/>
</dbReference>
<feature type="region of interest" description="Disordered" evidence="6">
    <location>
        <begin position="77"/>
        <end position="140"/>
    </location>
</feature>
<keyword evidence="3" id="KW-0862">Zinc</keyword>
<evidence type="ECO:0000256" key="1">
    <source>
        <dbReference type="ARBA" id="ARBA00022723"/>
    </source>
</evidence>
<evidence type="ECO:0000259" key="7">
    <source>
        <dbReference type="PROSITE" id="PS51999"/>
    </source>
</evidence>
<accession>A0A9W8ZIG8</accession>
<evidence type="ECO:0000256" key="5">
    <source>
        <dbReference type="SAM" id="Coils"/>
    </source>
</evidence>
<proteinExistence type="predicted"/>
<keyword evidence="1" id="KW-0479">Metal-binding</keyword>
<keyword evidence="5" id="KW-0175">Coiled coil</keyword>
<evidence type="ECO:0000256" key="6">
    <source>
        <dbReference type="SAM" id="MobiDB-lite"/>
    </source>
</evidence>
<feature type="coiled-coil region" evidence="5">
    <location>
        <begin position="303"/>
        <end position="330"/>
    </location>
</feature>
<dbReference type="Proteomes" id="UP001140510">
    <property type="component" value="Unassembled WGS sequence"/>
</dbReference>
<evidence type="ECO:0000256" key="2">
    <source>
        <dbReference type="ARBA" id="ARBA00022771"/>
    </source>
</evidence>
<dbReference type="GO" id="GO:0008270">
    <property type="term" value="F:zinc ion binding"/>
    <property type="evidence" value="ECO:0007669"/>
    <property type="project" value="UniProtKB-KW"/>
</dbReference>
<gene>
    <name evidence="8" type="ORF">N0V91_002795</name>
</gene>
<evidence type="ECO:0000313" key="8">
    <source>
        <dbReference type="EMBL" id="KAJ4408981.1"/>
    </source>
</evidence>
<dbReference type="EMBL" id="JAPEVA010000013">
    <property type="protein sequence ID" value="KAJ4408981.1"/>
    <property type="molecule type" value="Genomic_DNA"/>
</dbReference>
<evidence type="ECO:0000313" key="9">
    <source>
        <dbReference type="Proteomes" id="UP001140510"/>
    </source>
</evidence>
<comment type="caution">
    <text evidence="8">The sequence shown here is derived from an EMBL/GenBank/DDBJ whole genome shotgun (WGS) entry which is preliminary data.</text>
</comment>
<dbReference type="OrthoDB" id="430051at2759"/>
<keyword evidence="9" id="KW-1185">Reference proteome</keyword>
<keyword evidence="2 4" id="KW-0863">Zinc-finger</keyword>
<sequence>MSNFTRRRGGDGAPQRGFFLDGVWHCDCNPRQPANHFEVKKNGPNQGKWFRTCQKQQDDKTRCKFFLWDTDAHSREAAALGNSTRTEPSHTAPKTSSKRAVSPPPPYTTGVATGEPSRKRGRTSTIDSDDEYGLGANGDTFNDVLNRVVAQVETPRKAARTSEMTTPSTRRVLPWNMDRTTASNEHDLQTPQTGRTARADPVISSRLGNSLLTPARSTDAVQQTATPSFSPFETPTPNRFKDVGGDDLVHDILTLLQDANVRLSSTAEADLKTTLSRHTKASEGLRRGRDVTRATIKARDAKIAELSYRVTTLEAELEAERAMIKHLQWQDQDEQPSSP</sequence>